<dbReference type="Proteomes" id="UP000887540">
    <property type="component" value="Unplaced"/>
</dbReference>
<protein>
    <submittedName>
        <fullName evidence="3">Mediator complex subunit 19</fullName>
    </submittedName>
</protein>
<dbReference type="WBParaSite" id="ACRNAN_scaffold1233.g18180.t2">
    <property type="protein sequence ID" value="ACRNAN_scaffold1233.g18180.t2"/>
    <property type="gene ID" value="ACRNAN_scaffold1233.g18180"/>
</dbReference>
<accession>A0A914CM43</accession>
<proteinExistence type="predicted"/>
<feature type="region of interest" description="Disordered" evidence="1">
    <location>
        <begin position="1"/>
        <end position="187"/>
    </location>
</feature>
<evidence type="ECO:0000313" key="2">
    <source>
        <dbReference type="Proteomes" id="UP000887540"/>
    </source>
</evidence>
<sequence length="187" mass="20007">MSGHGSYPNQPPPYDQQSPFIQPGVTHNLAYGSNPNPTNIGGGSGYPPQSMYPSAGGPQPPPYQNMGLSHQPFPNSAAPGPGIGFGAPHQAPYQQAPMNYGQGATPSQAYGSNQAIPLPVNHQPNEGLLPSFLTKKHKKHKKDKHERHRSGSPKKHKKDKHHSPKGLKKHKKHGHRSSSSSSSSSSD</sequence>
<feature type="compositionally biased region" description="Polar residues" evidence="1">
    <location>
        <begin position="92"/>
        <end position="115"/>
    </location>
</feature>
<keyword evidence="2" id="KW-1185">Reference proteome</keyword>
<evidence type="ECO:0000313" key="3">
    <source>
        <dbReference type="WBParaSite" id="ACRNAN_scaffold1233.g18180.t2"/>
    </source>
</evidence>
<feature type="compositionally biased region" description="Low complexity" evidence="1">
    <location>
        <begin position="177"/>
        <end position="187"/>
    </location>
</feature>
<dbReference type="AlphaFoldDB" id="A0A914CM43"/>
<name>A0A914CM43_9BILA</name>
<reference evidence="3" key="1">
    <citation type="submission" date="2022-11" db="UniProtKB">
        <authorList>
            <consortium name="WormBaseParasite"/>
        </authorList>
    </citation>
    <scope>IDENTIFICATION</scope>
</reference>
<evidence type="ECO:0000256" key="1">
    <source>
        <dbReference type="SAM" id="MobiDB-lite"/>
    </source>
</evidence>
<feature type="compositionally biased region" description="Basic residues" evidence="1">
    <location>
        <begin position="134"/>
        <end position="176"/>
    </location>
</feature>
<organism evidence="2 3">
    <name type="scientific">Acrobeloides nanus</name>
    <dbReference type="NCBI Taxonomy" id="290746"/>
    <lineage>
        <taxon>Eukaryota</taxon>
        <taxon>Metazoa</taxon>
        <taxon>Ecdysozoa</taxon>
        <taxon>Nematoda</taxon>
        <taxon>Chromadorea</taxon>
        <taxon>Rhabditida</taxon>
        <taxon>Tylenchina</taxon>
        <taxon>Cephalobomorpha</taxon>
        <taxon>Cephaloboidea</taxon>
        <taxon>Cephalobidae</taxon>
        <taxon>Acrobeloides</taxon>
    </lineage>
</organism>